<name>A0A7T6Z1B3_9BACI</name>
<sequence>MSAMYLLYLVNGIEFEKKAKINIYGKAFAQLLKGRIFMEFKHVTVAGRTLGSQIAGIESAEGFYKYLNPSYENEDFLE</sequence>
<gene>
    <name evidence="1" type="ORF">HUG15_04230</name>
</gene>
<evidence type="ECO:0000313" key="2">
    <source>
        <dbReference type="Proteomes" id="UP000595823"/>
    </source>
</evidence>
<protein>
    <submittedName>
        <fullName evidence="1">Uncharacterized protein</fullName>
    </submittedName>
</protein>
<dbReference type="EMBL" id="CP054705">
    <property type="protein sequence ID" value="QQK74886.1"/>
    <property type="molecule type" value="Genomic_DNA"/>
</dbReference>
<reference evidence="1 2" key="1">
    <citation type="submission" date="2020-06" db="EMBL/GenBank/DDBJ databases">
        <title>Genomic analysis of Salicibibacter sp. NKC5-3.</title>
        <authorList>
            <person name="Oh Y.J."/>
        </authorList>
    </citation>
    <scope>NUCLEOTIDE SEQUENCE [LARGE SCALE GENOMIC DNA]</scope>
    <source>
        <strain evidence="1 2">NKC5-3</strain>
    </source>
</reference>
<evidence type="ECO:0000313" key="1">
    <source>
        <dbReference type="EMBL" id="QQK74886.1"/>
    </source>
</evidence>
<organism evidence="1 2">
    <name type="scientific">Salicibibacter cibarius</name>
    <dbReference type="NCBI Taxonomy" id="2743000"/>
    <lineage>
        <taxon>Bacteria</taxon>
        <taxon>Bacillati</taxon>
        <taxon>Bacillota</taxon>
        <taxon>Bacilli</taxon>
        <taxon>Bacillales</taxon>
        <taxon>Bacillaceae</taxon>
        <taxon>Salicibibacter</taxon>
    </lineage>
</organism>
<dbReference type="Proteomes" id="UP000595823">
    <property type="component" value="Chromosome"/>
</dbReference>
<accession>A0A7T6Z1B3</accession>
<dbReference type="AlphaFoldDB" id="A0A7T6Z1B3"/>
<keyword evidence="2" id="KW-1185">Reference proteome</keyword>
<dbReference type="KEGG" id="scia:HUG15_04230"/>
<proteinExistence type="predicted"/>